<feature type="region of interest" description="Disordered" evidence="1">
    <location>
        <begin position="1"/>
        <end position="23"/>
    </location>
</feature>
<feature type="non-terminal residue" evidence="2">
    <location>
        <position position="23"/>
    </location>
</feature>
<proteinExistence type="predicted"/>
<evidence type="ECO:0000313" key="2">
    <source>
        <dbReference type="EMBL" id="SVA54989.1"/>
    </source>
</evidence>
<evidence type="ECO:0000256" key="1">
    <source>
        <dbReference type="SAM" id="MobiDB-lite"/>
    </source>
</evidence>
<gene>
    <name evidence="2" type="ORF">METZ01_LOCUS107843</name>
</gene>
<feature type="compositionally biased region" description="Polar residues" evidence="1">
    <location>
        <begin position="10"/>
        <end position="23"/>
    </location>
</feature>
<protein>
    <submittedName>
        <fullName evidence="2">Uncharacterized protein</fullName>
    </submittedName>
</protein>
<dbReference type="EMBL" id="UINC01012614">
    <property type="protein sequence ID" value="SVA54989.1"/>
    <property type="molecule type" value="Genomic_DNA"/>
</dbReference>
<dbReference type="AntiFam" id="ANF00011">
    <property type="entry name" value="tRNA translation"/>
</dbReference>
<dbReference type="AlphaFoldDB" id="A0A381WR37"/>
<sequence>RRWGDRRDSNPQQPESQSGALPL</sequence>
<accession>A0A381WR37</accession>
<name>A0A381WR37_9ZZZZ</name>
<organism evidence="2">
    <name type="scientific">marine metagenome</name>
    <dbReference type="NCBI Taxonomy" id="408172"/>
    <lineage>
        <taxon>unclassified sequences</taxon>
        <taxon>metagenomes</taxon>
        <taxon>ecological metagenomes</taxon>
    </lineage>
</organism>
<reference evidence="2" key="1">
    <citation type="submission" date="2018-05" db="EMBL/GenBank/DDBJ databases">
        <authorList>
            <person name="Lanie J.A."/>
            <person name="Ng W.-L."/>
            <person name="Kazmierczak K.M."/>
            <person name="Andrzejewski T.M."/>
            <person name="Davidsen T.M."/>
            <person name="Wayne K.J."/>
            <person name="Tettelin H."/>
            <person name="Glass J.I."/>
            <person name="Rusch D."/>
            <person name="Podicherti R."/>
            <person name="Tsui H.-C.T."/>
            <person name="Winkler M.E."/>
        </authorList>
    </citation>
    <scope>NUCLEOTIDE SEQUENCE</scope>
</reference>
<feature type="non-terminal residue" evidence="2">
    <location>
        <position position="1"/>
    </location>
</feature>